<dbReference type="Proteomes" id="UP000251960">
    <property type="component" value="Chromosome 4"/>
</dbReference>
<feature type="region of interest" description="Disordered" evidence="1">
    <location>
        <begin position="49"/>
        <end position="267"/>
    </location>
</feature>
<dbReference type="EMBL" id="NCVQ01000005">
    <property type="protein sequence ID" value="PWZ26163.1"/>
    <property type="molecule type" value="Genomic_DNA"/>
</dbReference>
<dbReference type="AlphaFoldDB" id="A0A3L6EZW7"/>
<dbReference type="PANTHER" id="PTHR35361">
    <property type="entry name" value="OS08G0443700 PROTEIN"/>
    <property type="match status" value="1"/>
</dbReference>
<feature type="compositionally biased region" description="Low complexity" evidence="1">
    <location>
        <begin position="160"/>
        <end position="176"/>
    </location>
</feature>
<reference evidence="2" key="1">
    <citation type="journal article" date="2018" name="Nat. Genet.">
        <title>Extensive intraspecific gene order and gene structural variations between Mo17 and other maize genomes.</title>
        <authorList>
            <person name="Sun S."/>
            <person name="Zhou Y."/>
            <person name="Chen J."/>
            <person name="Shi J."/>
            <person name="Zhao H."/>
            <person name="Zhao H."/>
            <person name="Song W."/>
            <person name="Zhang M."/>
            <person name="Cui Y."/>
            <person name="Dong X."/>
            <person name="Liu H."/>
            <person name="Ma X."/>
            <person name="Jiao Y."/>
            <person name="Wang B."/>
            <person name="Wei X."/>
            <person name="Stein J.C."/>
            <person name="Glaubitz J.C."/>
            <person name="Lu F."/>
            <person name="Yu G."/>
            <person name="Liang C."/>
            <person name="Fengler K."/>
            <person name="Li B."/>
            <person name="Rafalski A."/>
            <person name="Schnable P.S."/>
            <person name="Ware D.H."/>
            <person name="Buckler E.S."/>
            <person name="Lai J."/>
        </authorList>
    </citation>
    <scope>NUCLEOTIDE SEQUENCE [LARGE SCALE GENOMIC DNA]</scope>
    <source>
        <tissue evidence="2">Seedling</tissue>
    </source>
</reference>
<organism evidence="2">
    <name type="scientific">Zea mays</name>
    <name type="common">Maize</name>
    <dbReference type="NCBI Taxonomy" id="4577"/>
    <lineage>
        <taxon>Eukaryota</taxon>
        <taxon>Viridiplantae</taxon>
        <taxon>Streptophyta</taxon>
        <taxon>Embryophyta</taxon>
        <taxon>Tracheophyta</taxon>
        <taxon>Spermatophyta</taxon>
        <taxon>Magnoliopsida</taxon>
        <taxon>Liliopsida</taxon>
        <taxon>Poales</taxon>
        <taxon>Poaceae</taxon>
        <taxon>PACMAD clade</taxon>
        <taxon>Panicoideae</taxon>
        <taxon>Andropogonodae</taxon>
        <taxon>Andropogoneae</taxon>
        <taxon>Tripsacinae</taxon>
        <taxon>Zea</taxon>
    </lineage>
</organism>
<feature type="compositionally biased region" description="Basic and acidic residues" evidence="1">
    <location>
        <begin position="192"/>
        <end position="202"/>
    </location>
</feature>
<feature type="compositionally biased region" description="Low complexity" evidence="1">
    <location>
        <begin position="241"/>
        <end position="258"/>
    </location>
</feature>
<accession>A0A3L6EZW7</accession>
<evidence type="ECO:0000256" key="1">
    <source>
        <dbReference type="SAM" id="MobiDB-lite"/>
    </source>
</evidence>
<feature type="compositionally biased region" description="Polar residues" evidence="1">
    <location>
        <begin position="212"/>
        <end position="229"/>
    </location>
</feature>
<dbReference type="PANTHER" id="PTHR35361:SF1">
    <property type="entry name" value="OS08G0443700 PROTEIN"/>
    <property type="match status" value="1"/>
</dbReference>
<feature type="region of interest" description="Disordered" evidence="1">
    <location>
        <begin position="289"/>
        <end position="308"/>
    </location>
</feature>
<feature type="compositionally biased region" description="Basic and acidic residues" evidence="1">
    <location>
        <begin position="49"/>
        <end position="65"/>
    </location>
</feature>
<evidence type="ECO:0000313" key="2">
    <source>
        <dbReference type="EMBL" id="PWZ26163.1"/>
    </source>
</evidence>
<proteinExistence type="predicted"/>
<feature type="compositionally biased region" description="Low complexity" evidence="1">
    <location>
        <begin position="121"/>
        <end position="138"/>
    </location>
</feature>
<sequence length="350" mass="36836">MAVPVARVHLAMEHAALPPLLPAPPNCKMLPLLPTPPCVATIILPKPHANEPSRADSDERWDAHKTRPASAESTASSRPRSFSCGAAAGRRSTYRMNATSPPRPGLAADSAERWDAHKKAAATPASSSSGTSSLKGSTCTISRSRASSMERRDAHKKAASPSSSSTTTSSSSSGTSFLKGSPCTISRSRASSTERWDADKKAASPASSSSSCTSFLKGSPCTISRSRASSTERWDAHKKAASPASSSSTTSSSSCTSSLKGSPCTMISRSGASCTERWDAHEKRRCPPQAALLDDDGERSSTGSNDNIETEEEIVWKPRATAIYAEPCFISTAPEPSMLPMPTAFLFRVA</sequence>
<protein>
    <submittedName>
        <fullName evidence="2">Uncharacterized protein</fullName>
    </submittedName>
</protein>
<name>A0A3L6EZW7_MAIZE</name>
<gene>
    <name evidence="2" type="ORF">Zm00014a_042768</name>
</gene>
<dbReference type="ExpressionAtlas" id="A0A3L6EZW7">
    <property type="expression patterns" value="baseline"/>
</dbReference>
<comment type="caution">
    <text evidence="2">The sequence shown here is derived from an EMBL/GenBank/DDBJ whole genome shotgun (WGS) entry which is preliminary data.</text>
</comment>
<feature type="compositionally biased region" description="Polar residues" evidence="1">
    <location>
        <begin position="71"/>
        <end position="80"/>
    </location>
</feature>